<organism evidence="1 2">
    <name type="scientific">Boletus edulis BED1</name>
    <dbReference type="NCBI Taxonomy" id="1328754"/>
    <lineage>
        <taxon>Eukaryota</taxon>
        <taxon>Fungi</taxon>
        <taxon>Dikarya</taxon>
        <taxon>Basidiomycota</taxon>
        <taxon>Agaricomycotina</taxon>
        <taxon>Agaricomycetes</taxon>
        <taxon>Agaricomycetidae</taxon>
        <taxon>Boletales</taxon>
        <taxon>Boletineae</taxon>
        <taxon>Boletaceae</taxon>
        <taxon>Boletoideae</taxon>
        <taxon>Boletus</taxon>
    </lineage>
</organism>
<proteinExistence type="predicted"/>
<keyword evidence="2" id="KW-1185">Reference proteome</keyword>
<evidence type="ECO:0000313" key="1">
    <source>
        <dbReference type="EMBL" id="KAF8447172.1"/>
    </source>
</evidence>
<dbReference type="AlphaFoldDB" id="A0AAD4C334"/>
<dbReference type="Proteomes" id="UP001194468">
    <property type="component" value="Unassembled WGS sequence"/>
</dbReference>
<reference evidence="1" key="2">
    <citation type="journal article" date="2020" name="Nat. Commun.">
        <title>Large-scale genome sequencing of mycorrhizal fungi provides insights into the early evolution of symbiotic traits.</title>
        <authorList>
            <person name="Miyauchi S."/>
            <person name="Kiss E."/>
            <person name="Kuo A."/>
            <person name="Drula E."/>
            <person name="Kohler A."/>
            <person name="Sanchez-Garcia M."/>
            <person name="Morin E."/>
            <person name="Andreopoulos B."/>
            <person name="Barry K.W."/>
            <person name="Bonito G."/>
            <person name="Buee M."/>
            <person name="Carver A."/>
            <person name="Chen C."/>
            <person name="Cichocki N."/>
            <person name="Clum A."/>
            <person name="Culley D."/>
            <person name="Crous P.W."/>
            <person name="Fauchery L."/>
            <person name="Girlanda M."/>
            <person name="Hayes R.D."/>
            <person name="Keri Z."/>
            <person name="LaButti K."/>
            <person name="Lipzen A."/>
            <person name="Lombard V."/>
            <person name="Magnuson J."/>
            <person name="Maillard F."/>
            <person name="Murat C."/>
            <person name="Nolan M."/>
            <person name="Ohm R.A."/>
            <person name="Pangilinan J."/>
            <person name="Pereira M.F."/>
            <person name="Perotto S."/>
            <person name="Peter M."/>
            <person name="Pfister S."/>
            <person name="Riley R."/>
            <person name="Sitrit Y."/>
            <person name="Stielow J.B."/>
            <person name="Szollosi G."/>
            <person name="Zifcakova L."/>
            <person name="Stursova M."/>
            <person name="Spatafora J.W."/>
            <person name="Tedersoo L."/>
            <person name="Vaario L.M."/>
            <person name="Yamada A."/>
            <person name="Yan M."/>
            <person name="Wang P."/>
            <person name="Xu J."/>
            <person name="Bruns T."/>
            <person name="Baldrian P."/>
            <person name="Vilgalys R."/>
            <person name="Dunand C."/>
            <person name="Henrissat B."/>
            <person name="Grigoriev I.V."/>
            <person name="Hibbett D."/>
            <person name="Nagy L.G."/>
            <person name="Martin F.M."/>
        </authorList>
    </citation>
    <scope>NUCLEOTIDE SEQUENCE</scope>
    <source>
        <strain evidence="1">BED1</strain>
    </source>
</reference>
<gene>
    <name evidence="1" type="ORF">L210DRAFT_3525110</name>
</gene>
<name>A0AAD4C334_BOLED</name>
<evidence type="ECO:0000313" key="2">
    <source>
        <dbReference type="Proteomes" id="UP001194468"/>
    </source>
</evidence>
<feature type="non-terminal residue" evidence="1">
    <location>
        <position position="53"/>
    </location>
</feature>
<protein>
    <submittedName>
        <fullName evidence="1">Uncharacterized protein</fullName>
    </submittedName>
</protein>
<comment type="caution">
    <text evidence="1">The sequence shown here is derived from an EMBL/GenBank/DDBJ whole genome shotgun (WGS) entry which is preliminary data.</text>
</comment>
<sequence>MWIGCLQERCCFPNVLWSLASTQSQERIVAQTHQVKGRKKGIALLLLKGFCFS</sequence>
<reference evidence="1" key="1">
    <citation type="submission" date="2019-10" db="EMBL/GenBank/DDBJ databases">
        <authorList>
            <consortium name="DOE Joint Genome Institute"/>
            <person name="Kuo A."/>
            <person name="Miyauchi S."/>
            <person name="Kiss E."/>
            <person name="Drula E."/>
            <person name="Kohler A."/>
            <person name="Sanchez-Garcia M."/>
            <person name="Andreopoulos B."/>
            <person name="Barry K.W."/>
            <person name="Bonito G."/>
            <person name="Buee M."/>
            <person name="Carver A."/>
            <person name="Chen C."/>
            <person name="Cichocki N."/>
            <person name="Clum A."/>
            <person name="Culley D."/>
            <person name="Crous P.W."/>
            <person name="Fauchery L."/>
            <person name="Girlanda M."/>
            <person name="Hayes R."/>
            <person name="Keri Z."/>
            <person name="LaButti K."/>
            <person name="Lipzen A."/>
            <person name="Lombard V."/>
            <person name="Magnuson J."/>
            <person name="Maillard F."/>
            <person name="Morin E."/>
            <person name="Murat C."/>
            <person name="Nolan M."/>
            <person name="Ohm R."/>
            <person name="Pangilinan J."/>
            <person name="Pereira M."/>
            <person name="Perotto S."/>
            <person name="Peter M."/>
            <person name="Riley R."/>
            <person name="Sitrit Y."/>
            <person name="Stielow B."/>
            <person name="Szollosi G."/>
            <person name="Zifcakova L."/>
            <person name="Stursova M."/>
            <person name="Spatafora J.W."/>
            <person name="Tedersoo L."/>
            <person name="Vaario L.-M."/>
            <person name="Yamada A."/>
            <person name="Yan M."/>
            <person name="Wang P."/>
            <person name="Xu J."/>
            <person name="Bruns T."/>
            <person name="Baldrian P."/>
            <person name="Vilgalys R."/>
            <person name="Henrissat B."/>
            <person name="Grigoriev I.V."/>
            <person name="Hibbett D."/>
            <person name="Nagy L.G."/>
            <person name="Martin F.M."/>
        </authorList>
    </citation>
    <scope>NUCLEOTIDE SEQUENCE</scope>
    <source>
        <strain evidence="1">BED1</strain>
    </source>
</reference>
<accession>A0AAD4C334</accession>
<dbReference type="EMBL" id="WHUW01000004">
    <property type="protein sequence ID" value="KAF8447172.1"/>
    <property type="molecule type" value="Genomic_DNA"/>
</dbReference>